<accession>W8BP78</accession>
<evidence type="ECO:0000313" key="3">
    <source>
        <dbReference type="EMBL" id="JAB98493.1"/>
    </source>
</evidence>
<reference evidence="3" key="1">
    <citation type="submission" date="2013-07" db="EMBL/GenBank/DDBJ databases">
        <authorList>
            <person name="Geib S."/>
        </authorList>
    </citation>
    <scope>NUCLEOTIDE SEQUENCE</scope>
</reference>
<evidence type="ECO:0000256" key="2">
    <source>
        <dbReference type="SAM" id="SignalP"/>
    </source>
</evidence>
<name>W8BP78_CERCA</name>
<keyword evidence="2" id="KW-0732">Signal</keyword>
<keyword evidence="1" id="KW-0472">Membrane</keyword>
<feature type="signal peptide" evidence="2">
    <location>
        <begin position="1"/>
        <end position="18"/>
    </location>
</feature>
<dbReference type="AlphaFoldDB" id="W8BP78"/>
<keyword evidence="1" id="KW-1133">Transmembrane helix</keyword>
<organism evidence="3">
    <name type="scientific">Ceratitis capitata</name>
    <name type="common">Mediterranean fruit fly</name>
    <name type="synonym">Tephritis capitata</name>
    <dbReference type="NCBI Taxonomy" id="7213"/>
    <lineage>
        <taxon>Eukaryota</taxon>
        <taxon>Metazoa</taxon>
        <taxon>Ecdysozoa</taxon>
        <taxon>Arthropoda</taxon>
        <taxon>Hexapoda</taxon>
        <taxon>Insecta</taxon>
        <taxon>Pterygota</taxon>
        <taxon>Neoptera</taxon>
        <taxon>Endopterygota</taxon>
        <taxon>Diptera</taxon>
        <taxon>Brachycera</taxon>
        <taxon>Muscomorpha</taxon>
        <taxon>Tephritoidea</taxon>
        <taxon>Tephritidae</taxon>
        <taxon>Ceratitis</taxon>
        <taxon>Ceratitis</taxon>
    </lineage>
</organism>
<keyword evidence="1" id="KW-0812">Transmembrane</keyword>
<feature type="transmembrane region" description="Helical" evidence="1">
    <location>
        <begin position="100"/>
        <end position="117"/>
    </location>
</feature>
<sequence>MTATILIFLAITGKFCDANMCGTIEQYSYVTHGINEFLQTNCQQSSAIQILRAGAKCDSIPFLLEIEFIRHQPVCYIKSDKYPNLEQPELTEEKKLKDEGGEVLILLFIFFVIYAVCDESSRR</sequence>
<evidence type="ECO:0000256" key="1">
    <source>
        <dbReference type="SAM" id="Phobius"/>
    </source>
</evidence>
<feature type="chain" id="PRO_5004906644" evidence="2">
    <location>
        <begin position="19"/>
        <end position="123"/>
    </location>
</feature>
<reference evidence="3" key="2">
    <citation type="journal article" date="2014" name="BMC Genomics">
        <title>A genomic perspective to assessing quality of mass-reared SIT flies used in Mediterranean fruit fly (Ceratitis capitata) eradication in California.</title>
        <authorList>
            <person name="Calla B."/>
            <person name="Hall B."/>
            <person name="Hou S."/>
            <person name="Geib S.M."/>
        </authorList>
    </citation>
    <scope>NUCLEOTIDE SEQUENCE</scope>
</reference>
<dbReference type="EMBL" id="GAMC01008062">
    <property type="protein sequence ID" value="JAB98493.1"/>
    <property type="molecule type" value="mRNA"/>
</dbReference>
<protein>
    <submittedName>
        <fullName evidence="3">Uncharacterized protein</fullName>
    </submittedName>
</protein>
<proteinExistence type="evidence at transcript level"/>